<evidence type="ECO:0000313" key="2">
    <source>
        <dbReference type="EMBL" id="KAE8149600.1"/>
    </source>
</evidence>
<name>A0A5N6TTH1_ASPAV</name>
<dbReference type="InterPro" id="IPR036653">
    <property type="entry name" value="CinA-like_C"/>
</dbReference>
<accession>A0A5N6TTH1</accession>
<dbReference type="AlphaFoldDB" id="A0A5N6TTH1"/>
<protein>
    <recommendedName>
        <fullName evidence="1">CinA C-terminal domain-containing protein</fullName>
    </recommendedName>
</protein>
<gene>
    <name evidence="2" type="ORF">BDV25DRAFT_130238</name>
</gene>
<keyword evidence="3" id="KW-1185">Reference proteome</keyword>
<dbReference type="OrthoDB" id="2350783at2759"/>
<dbReference type="SUPFAM" id="SSF142433">
    <property type="entry name" value="CinA-like"/>
    <property type="match status" value="1"/>
</dbReference>
<evidence type="ECO:0000259" key="1">
    <source>
        <dbReference type="Pfam" id="PF02464"/>
    </source>
</evidence>
<feature type="domain" description="CinA C-terminal" evidence="1">
    <location>
        <begin position="16"/>
        <end position="173"/>
    </location>
</feature>
<organism evidence="2 3">
    <name type="scientific">Aspergillus avenaceus</name>
    <dbReference type="NCBI Taxonomy" id="36643"/>
    <lineage>
        <taxon>Eukaryota</taxon>
        <taxon>Fungi</taxon>
        <taxon>Dikarya</taxon>
        <taxon>Ascomycota</taxon>
        <taxon>Pezizomycotina</taxon>
        <taxon>Eurotiomycetes</taxon>
        <taxon>Eurotiomycetidae</taxon>
        <taxon>Eurotiales</taxon>
        <taxon>Aspergillaceae</taxon>
        <taxon>Aspergillus</taxon>
        <taxon>Aspergillus subgen. Circumdati</taxon>
    </lineage>
</organism>
<proteinExistence type="predicted"/>
<dbReference type="InterPro" id="IPR008136">
    <property type="entry name" value="CinA_C"/>
</dbReference>
<dbReference type="Gene3D" id="3.90.950.20">
    <property type="entry name" value="CinA-like"/>
    <property type="match status" value="1"/>
</dbReference>
<dbReference type="Pfam" id="PF02464">
    <property type="entry name" value="CinA"/>
    <property type="match status" value="1"/>
</dbReference>
<reference evidence="2 3" key="1">
    <citation type="submission" date="2019-04" db="EMBL/GenBank/DDBJ databases">
        <title>Friends and foes A comparative genomics study of 23 Aspergillus species from section Flavi.</title>
        <authorList>
            <consortium name="DOE Joint Genome Institute"/>
            <person name="Kjaerbolling I."/>
            <person name="Vesth T."/>
            <person name="Frisvad J.C."/>
            <person name="Nybo J.L."/>
            <person name="Theobald S."/>
            <person name="Kildgaard S."/>
            <person name="Isbrandt T."/>
            <person name="Kuo A."/>
            <person name="Sato A."/>
            <person name="Lyhne E.K."/>
            <person name="Kogle M.E."/>
            <person name="Wiebenga A."/>
            <person name="Kun R.S."/>
            <person name="Lubbers R.J."/>
            <person name="Makela M.R."/>
            <person name="Barry K."/>
            <person name="Chovatia M."/>
            <person name="Clum A."/>
            <person name="Daum C."/>
            <person name="Haridas S."/>
            <person name="He G."/>
            <person name="LaButti K."/>
            <person name="Lipzen A."/>
            <person name="Mondo S."/>
            <person name="Riley R."/>
            <person name="Salamov A."/>
            <person name="Simmons B.A."/>
            <person name="Magnuson J.K."/>
            <person name="Henrissat B."/>
            <person name="Mortensen U.H."/>
            <person name="Larsen T.O."/>
            <person name="Devries R.P."/>
            <person name="Grigoriev I.V."/>
            <person name="Machida M."/>
            <person name="Baker S.E."/>
            <person name="Andersen M.R."/>
        </authorList>
    </citation>
    <scope>NUCLEOTIDE SEQUENCE [LARGE SCALE GENOMIC DNA]</scope>
    <source>
        <strain evidence="2 3">IBT 18842</strain>
    </source>
</reference>
<evidence type="ECO:0000313" key="3">
    <source>
        <dbReference type="Proteomes" id="UP000325780"/>
    </source>
</evidence>
<dbReference type="NCBIfam" id="TIGR00199">
    <property type="entry name" value="PncC_domain"/>
    <property type="match status" value="1"/>
</dbReference>
<dbReference type="EMBL" id="ML742118">
    <property type="protein sequence ID" value="KAE8149600.1"/>
    <property type="molecule type" value="Genomic_DNA"/>
</dbReference>
<sequence>MDILTYTPPQRPETVEEIATTIVQKLKHANQTLGVAESLTGGGVMAAITSVSGSSAVFYGGVVSYATPLKQEILGVDGQLIAREGVVHAEVARQMAMGARKVTAHGDNETTWGVGTTGVAGPSLQDNKSPGTVYIGIASSGGAWAWGPFNFTGDRDEIRRVTVREALCLLRDVVEGRIPGDGSGVEGRG</sequence>
<dbReference type="Proteomes" id="UP000325780">
    <property type="component" value="Unassembled WGS sequence"/>
</dbReference>